<feature type="signal peptide" evidence="2">
    <location>
        <begin position="1"/>
        <end position="23"/>
    </location>
</feature>
<accession>A0A974SCD4</accession>
<evidence type="ECO:0000313" key="3">
    <source>
        <dbReference type="EMBL" id="QQZ60116.1"/>
    </source>
</evidence>
<evidence type="ECO:0000256" key="1">
    <source>
        <dbReference type="SAM" id="MobiDB-lite"/>
    </source>
</evidence>
<sequence length="94" mass="9459">MKKRNTGFLALTFMLSFSLVLGACGSNNNAGGATGGNTGNSPAPSADNSTGGIQELKAAVKPSTYHSGPCSTAATGTTCRSWLMNSTKATPTSR</sequence>
<evidence type="ECO:0000256" key="2">
    <source>
        <dbReference type="SAM" id="SignalP"/>
    </source>
</evidence>
<feature type="compositionally biased region" description="Polar residues" evidence="1">
    <location>
        <begin position="42"/>
        <end position="52"/>
    </location>
</feature>
<reference evidence="3 4" key="1">
    <citation type="submission" date="2021-01" db="EMBL/GenBank/DDBJ databases">
        <title>Whole genome sequence of Paenibacillus sonchi LMG 24727 for comparative genomics.</title>
        <authorList>
            <person name="Lee G."/>
            <person name="Kim M.-J."/>
            <person name="Lim K."/>
            <person name="Shin J.-H."/>
        </authorList>
    </citation>
    <scope>NUCLEOTIDE SEQUENCE [LARGE SCALE GENOMIC DNA]</scope>
    <source>
        <strain evidence="3 4">LMG 24727</strain>
    </source>
</reference>
<dbReference type="KEGG" id="pson:JI735_26815"/>
<proteinExistence type="predicted"/>
<feature type="region of interest" description="Disordered" evidence="1">
    <location>
        <begin position="30"/>
        <end position="54"/>
    </location>
</feature>
<keyword evidence="4" id="KW-1185">Reference proteome</keyword>
<organism evidence="3 4">
    <name type="scientific">Paenibacillus sonchi</name>
    <dbReference type="NCBI Taxonomy" id="373687"/>
    <lineage>
        <taxon>Bacteria</taxon>
        <taxon>Bacillati</taxon>
        <taxon>Bacillota</taxon>
        <taxon>Bacilli</taxon>
        <taxon>Bacillales</taxon>
        <taxon>Paenibacillaceae</taxon>
        <taxon>Paenibacillus</taxon>
        <taxon>Paenibacillus sonchi group</taxon>
    </lineage>
</organism>
<dbReference type="PROSITE" id="PS51257">
    <property type="entry name" value="PROKAR_LIPOPROTEIN"/>
    <property type="match status" value="1"/>
</dbReference>
<gene>
    <name evidence="3" type="ORF">JI735_26815</name>
</gene>
<feature type="chain" id="PRO_5039050689" evidence="2">
    <location>
        <begin position="24"/>
        <end position="94"/>
    </location>
</feature>
<dbReference type="RefSeq" id="WP_202676607.1">
    <property type="nucleotide sequence ID" value="NZ_CP068595.1"/>
</dbReference>
<evidence type="ECO:0000313" key="4">
    <source>
        <dbReference type="Proteomes" id="UP000595841"/>
    </source>
</evidence>
<dbReference type="AlphaFoldDB" id="A0A974SCD4"/>
<protein>
    <submittedName>
        <fullName evidence="3">Uncharacterized protein</fullName>
    </submittedName>
</protein>
<keyword evidence="2" id="KW-0732">Signal</keyword>
<name>A0A974SCD4_9BACL</name>
<dbReference type="EMBL" id="CP068595">
    <property type="protein sequence ID" value="QQZ60116.1"/>
    <property type="molecule type" value="Genomic_DNA"/>
</dbReference>
<dbReference type="Proteomes" id="UP000595841">
    <property type="component" value="Chromosome"/>
</dbReference>